<feature type="region of interest" description="Disordered" evidence="1">
    <location>
        <begin position="42"/>
        <end position="70"/>
    </location>
</feature>
<dbReference type="OMA" id="PHLIFEQ"/>
<organism evidence="2 3">
    <name type="scientific">Ornithorhynchus anatinus</name>
    <name type="common">Duckbill platypus</name>
    <dbReference type="NCBI Taxonomy" id="9258"/>
    <lineage>
        <taxon>Eukaryota</taxon>
        <taxon>Metazoa</taxon>
        <taxon>Chordata</taxon>
        <taxon>Craniata</taxon>
        <taxon>Vertebrata</taxon>
        <taxon>Euteleostomi</taxon>
        <taxon>Mammalia</taxon>
        <taxon>Monotremata</taxon>
        <taxon>Ornithorhynchidae</taxon>
        <taxon>Ornithorhynchus</taxon>
    </lineage>
</organism>
<dbReference type="Bgee" id="ENSOANG00000036733">
    <property type="expression patterns" value="Expressed in cerebellum and 3 other cell types or tissues"/>
</dbReference>
<keyword evidence="3" id="KW-1185">Reference proteome</keyword>
<evidence type="ECO:0000256" key="1">
    <source>
        <dbReference type="SAM" id="MobiDB-lite"/>
    </source>
</evidence>
<feature type="compositionally biased region" description="Low complexity" evidence="1">
    <location>
        <begin position="125"/>
        <end position="135"/>
    </location>
</feature>
<evidence type="ECO:0000313" key="2">
    <source>
        <dbReference type="Ensembl" id="ENSOANP00000043629.1"/>
    </source>
</evidence>
<dbReference type="GeneTree" id="ENSGT00980000198692"/>
<dbReference type="InParanoid" id="A0A6I8NQX3"/>
<protein>
    <submittedName>
        <fullName evidence="2">Uncharacterized protein</fullName>
    </submittedName>
</protein>
<dbReference type="Ensembl" id="ENSOANT00000055908.1">
    <property type="protein sequence ID" value="ENSOANP00000043629.1"/>
    <property type="gene ID" value="ENSOANG00000036733.1"/>
</dbReference>
<reference evidence="2" key="3">
    <citation type="submission" date="2025-09" db="UniProtKB">
        <authorList>
            <consortium name="Ensembl"/>
        </authorList>
    </citation>
    <scope>IDENTIFICATION</scope>
    <source>
        <strain evidence="2">Glennie</strain>
    </source>
</reference>
<dbReference type="Proteomes" id="UP000002279">
    <property type="component" value="Chromosome 20"/>
</dbReference>
<sequence length="279" mass="28917">SWESKRAARLRLCRAAAACPPSRRGGGVLPWAAGVPEAAAGGEAAGGRLGGTSEAAVEEPGVDDGPGADGPGVDAMPVHLLICFCRYLRWLTFRFDLPGLSRAILILQEAESMKLSRSRVASLQSPAPAWAAAPSGRGTPAPRLSSPPRQPPWPGRSESAPGGPDAGDPGKRKGAKRCGARRAACTAMPGSAPNAASRPRGLTRLDLPQRLGLPHRPLRDLHLLCGFAGHVLLLPRGLKCPRGLRLLCTQSGPRGASSPCKHSGFFAGLLRGPSGSRAD</sequence>
<proteinExistence type="predicted"/>
<feature type="region of interest" description="Disordered" evidence="1">
    <location>
        <begin position="125"/>
        <end position="200"/>
    </location>
</feature>
<accession>A0A6I8NQX3</accession>
<name>A0A6I8NQX3_ORNAN</name>
<dbReference type="AlphaFoldDB" id="A0A6I8NQX3"/>
<evidence type="ECO:0000313" key="3">
    <source>
        <dbReference type="Proteomes" id="UP000002279"/>
    </source>
</evidence>
<reference evidence="2 3" key="1">
    <citation type="journal article" date="2008" name="Nature">
        <title>Genome analysis of the platypus reveals unique signatures of evolution.</title>
        <authorList>
            <person name="Warren W.C."/>
            <person name="Hillier L.W."/>
            <person name="Marshall Graves J.A."/>
            <person name="Birney E."/>
            <person name="Ponting C.P."/>
            <person name="Grutzner F."/>
            <person name="Belov K."/>
            <person name="Miller W."/>
            <person name="Clarke L."/>
            <person name="Chinwalla A.T."/>
            <person name="Yang S.P."/>
            <person name="Heger A."/>
            <person name="Locke D.P."/>
            <person name="Miethke P."/>
            <person name="Waters P.D."/>
            <person name="Veyrunes F."/>
            <person name="Fulton L."/>
            <person name="Fulton B."/>
            <person name="Graves T."/>
            <person name="Wallis J."/>
            <person name="Puente X.S."/>
            <person name="Lopez-Otin C."/>
            <person name="Ordonez G.R."/>
            <person name="Eichler E.E."/>
            <person name="Chen L."/>
            <person name="Cheng Z."/>
            <person name="Deakin J.E."/>
            <person name="Alsop A."/>
            <person name="Thompson K."/>
            <person name="Kirby P."/>
            <person name="Papenfuss A.T."/>
            <person name="Wakefield M.J."/>
            <person name="Olender T."/>
            <person name="Lancet D."/>
            <person name="Huttley G.A."/>
            <person name="Smit A.F."/>
            <person name="Pask A."/>
            <person name="Temple-Smith P."/>
            <person name="Batzer M.A."/>
            <person name="Walker J.A."/>
            <person name="Konkel M.K."/>
            <person name="Harris R.S."/>
            <person name="Whittington C.M."/>
            <person name="Wong E.S."/>
            <person name="Gemmell N.J."/>
            <person name="Buschiazzo E."/>
            <person name="Vargas Jentzsch I.M."/>
            <person name="Merkel A."/>
            <person name="Schmitz J."/>
            <person name="Zemann A."/>
            <person name="Churakov G."/>
            <person name="Kriegs J.O."/>
            <person name="Brosius J."/>
            <person name="Murchison E.P."/>
            <person name="Sachidanandam R."/>
            <person name="Smith C."/>
            <person name="Hannon G.J."/>
            <person name="Tsend-Ayush E."/>
            <person name="McMillan D."/>
            <person name="Attenborough R."/>
            <person name="Rens W."/>
            <person name="Ferguson-Smith M."/>
            <person name="Lefevre C.M."/>
            <person name="Sharp J.A."/>
            <person name="Nicholas K.R."/>
            <person name="Ray D.A."/>
            <person name="Kube M."/>
            <person name="Reinhardt R."/>
            <person name="Pringle T.H."/>
            <person name="Taylor J."/>
            <person name="Jones R.C."/>
            <person name="Nixon B."/>
            <person name="Dacheux J.L."/>
            <person name="Niwa H."/>
            <person name="Sekita Y."/>
            <person name="Huang X."/>
            <person name="Stark A."/>
            <person name="Kheradpour P."/>
            <person name="Kellis M."/>
            <person name="Flicek P."/>
            <person name="Chen Y."/>
            <person name="Webber C."/>
            <person name="Hardison R."/>
            <person name="Nelson J."/>
            <person name="Hallsworth-Pepin K."/>
            <person name="Delehaunty K."/>
            <person name="Markovic C."/>
            <person name="Minx P."/>
            <person name="Feng Y."/>
            <person name="Kremitzki C."/>
            <person name="Mitreva M."/>
            <person name="Glasscock J."/>
            <person name="Wylie T."/>
            <person name="Wohldmann P."/>
            <person name="Thiru P."/>
            <person name="Nhan M.N."/>
            <person name="Pohl C.S."/>
            <person name="Smith S.M."/>
            <person name="Hou S."/>
            <person name="Nefedov M."/>
            <person name="de Jong P.J."/>
            <person name="Renfree M.B."/>
            <person name="Mardis E.R."/>
            <person name="Wilson R.K."/>
        </authorList>
    </citation>
    <scope>NUCLEOTIDE SEQUENCE [LARGE SCALE GENOMIC DNA]</scope>
    <source>
        <strain evidence="2 3">Glennie</strain>
    </source>
</reference>
<reference evidence="2" key="2">
    <citation type="submission" date="2025-08" db="UniProtKB">
        <authorList>
            <consortium name="Ensembl"/>
        </authorList>
    </citation>
    <scope>IDENTIFICATION</scope>
    <source>
        <strain evidence="2">Glennie</strain>
    </source>
</reference>